<dbReference type="EMBL" id="FQUE01000002">
    <property type="protein sequence ID" value="SHE78009.1"/>
    <property type="molecule type" value="Genomic_DNA"/>
</dbReference>
<sequence>MRNQSTNGMQQMWASALFLIVRDIVEPPKCHADPVIDQNRRNVWASRFAYFRSKDFREVALCAGIDGEAAAQRLMRLAGDEAAAREFVRLLMMPAKPEKEHEDA</sequence>
<reference evidence="2" key="1">
    <citation type="submission" date="2016-11" db="EMBL/GenBank/DDBJ databases">
        <authorList>
            <person name="Varghese N."/>
            <person name="Submissions S."/>
        </authorList>
    </citation>
    <scope>NUCLEOTIDE SEQUENCE [LARGE SCALE GENOMIC DNA]</scope>
    <source>
        <strain evidence="2">DSM 29326</strain>
    </source>
</reference>
<dbReference type="OrthoDB" id="7876598at2"/>
<dbReference type="RefSeq" id="WP_143155358.1">
    <property type="nucleotide sequence ID" value="NZ_FQUE01000002.1"/>
</dbReference>
<keyword evidence="2" id="KW-1185">Reference proteome</keyword>
<protein>
    <submittedName>
        <fullName evidence="1">Uncharacterized protein</fullName>
    </submittedName>
</protein>
<evidence type="ECO:0000313" key="1">
    <source>
        <dbReference type="EMBL" id="SHE78009.1"/>
    </source>
</evidence>
<gene>
    <name evidence="1" type="ORF">SAMN05444339_10241</name>
</gene>
<organism evidence="1 2">
    <name type="scientific">Loktanella atrilutea</name>
    <dbReference type="NCBI Taxonomy" id="366533"/>
    <lineage>
        <taxon>Bacteria</taxon>
        <taxon>Pseudomonadati</taxon>
        <taxon>Pseudomonadota</taxon>
        <taxon>Alphaproteobacteria</taxon>
        <taxon>Rhodobacterales</taxon>
        <taxon>Roseobacteraceae</taxon>
        <taxon>Loktanella</taxon>
    </lineage>
</organism>
<dbReference type="AlphaFoldDB" id="A0A1M4W9X1"/>
<proteinExistence type="predicted"/>
<dbReference type="STRING" id="366533.SAMN05444339_10241"/>
<evidence type="ECO:0000313" key="2">
    <source>
        <dbReference type="Proteomes" id="UP000183987"/>
    </source>
</evidence>
<name>A0A1M4W9X1_LOKAT</name>
<accession>A0A1M4W9X1</accession>
<dbReference type="Proteomes" id="UP000183987">
    <property type="component" value="Unassembled WGS sequence"/>
</dbReference>